<gene>
    <name evidence="1" type="ORF">B4135_4159</name>
</gene>
<organism evidence="1 2">
    <name type="scientific">Caldibacillus debilis</name>
    <dbReference type="NCBI Taxonomy" id="301148"/>
    <lineage>
        <taxon>Bacteria</taxon>
        <taxon>Bacillati</taxon>
        <taxon>Bacillota</taxon>
        <taxon>Bacilli</taxon>
        <taxon>Bacillales</taxon>
        <taxon>Bacillaceae</taxon>
        <taxon>Caldibacillus</taxon>
    </lineage>
</organism>
<dbReference type="Proteomes" id="UP000075683">
    <property type="component" value="Unassembled WGS sequence"/>
</dbReference>
<evidence type="ECO:0000313" key="2">
    <source>
        <dbReference type="Proteomes" id="UP000075683"/>
    </source>
</evidence>
<reference evidence="1 2" key="1">
    <citation type="submission" date="2016-01" db="EMBL/GenBank/DDBJ databases">
        <title>Draft Genome Sequences of Seven Thermophilic Sporeformers Isolated from Foods.</title>
        <authorList>
            <person name="Berendsen E.M."/>
            <person name="Wells-Bennik M.H."/>
            <person name="Krawcyk A.O."/>
            <person name="De Jong A."/>
            <person name="Holsappel S."/>
            <person name="Eijlander R.T."/>
            <person name="Kuipers O.P."/>
        </authorList>
    </citation>
    <scope>NUCLEOTIDE SEQUENCE [LARGE SCALE GENOMIC DNA]</scope>
    <source>
        <strain evidence="1 2">B4135</strain>
    </source>
</reference>
<dbReference type="EMBL" id="LQYT01000143">
    <property type="protein sequence ID" value="KYD08003.1"/>
    <property type="molecule type" value="Genomic_DNA"/>
</dbReference>
<sequence>MAISFLTDISFPSEKSMFRSPGAWGFSFHSRDKDVFLLILYYNRG</sequence>
<evidence type="ECO:0000313" key="1">
    <source>
        <dbReference type="EMBL" id="KYD08003.1"/>
    </source>
</evidence>
<protein>
    <submittedName>
        <fullName evidence="1">Uncharacterized protein</fullName>
    </submittedName>
</protein>
<accession>A0A150L6Q1</accession>
<dbReference type="AlphaFoldDB" id="A0A150L6Q1"/>
<name>A0A150L6Q1_9BACI</name>
<comment type="caution">
    <text evidence="1">The sequence shown here is derived from an EMBL/GenBank/DDBJ whole genome shotgun (WGS) entry which is preliminary data.</text>
</comment>
<proteinExistence type="predicted"/>